<name>A0A833R7I7_9POAL</name>
<dbReference type="Gene3D" id="3.40.50.300">
    <property type="entry name" value="P-loop containing nucleotide triphosphate hydrolases"/>
    <property type="match status" value="1"/>
</dbReference>
<organism evidence="2 3">
    <name type="scientific">Carex littledalei</name>
    <dbReference type="NCBI Taxonomy" id="544730"/>
    <lineage>
        <taxon>Eukaryota</taxon>
        <taxon>Viridiplantae</taxon>
        <taxon>Streptophyta</taxon>
        <taxon>Embryophyta</taxon>
        <taxon>Tracheophyta</taxon>
        <taxon>Spermatophyta</taxon>
        <taxon>Magnoliopsida</taxon>
        <taxon>Liliopsida</taxon>
        <taxon>Poales</taxon>
        <taxon>Cyperaceae</taxon>
        <taxon>Cyperoideae</taxon>
        <taxon>Cariceae</taxon>
        <taxon>Carex</taxon>
        <taxon>Carex subgen. Euthyceras</taxon>
    </lineage>
</organism>
<dbReference type="GO" id="GO:0005525">
    <property type="term" value="F:GTP binding"/>
    <property type="evidence" value="ECO:0007669"/>
    <property type="project" value="InterPro"/>
</dbReference>
<gene>
    <name evidence="2" type="ORF">FCM35_KLT02524</name>
</gene>
<dbReference type="AlphaFoldDB" id="A0A833R7I7"/>
<evidence type="ECO:0000313" key="2">
    <source>
        <dbReference type="EMBL" id="KAF3332947.1"/>
    </source>
</evidence>
<dbReference type="PROSITE" id="PS51419">
    <property type="entry name" value="RAB"/>
    <property type="match status" value="1"/>
</dbReference>
<reference evidence="2" key="1">
    <citation type="submission" date="2020-01" db="EMBL/GenBank/DDBJ databases">
        <title>Genome sequence of Kobresia littledalei, the first chromosome-level genome in the family Cyperaceae.</title>
        <authorList>
            <person name="Qu G."/>
        </authorList>
    </citation>
    <scope>NUCLEOTIDE SEQUENCE</scope>
    <source>
        <strain evidence="2">C.B.Clarke</strain>
        <tissue evidence="2">Leaf</tissue>
    </source>
</reference>
<dbReference type="PRINTS" id="PR00449">
    <property type="entry name" value="RASTRNSFRMNG"/>
</dbReference>
<dbReference type="Pfam" id="PF00071">
    <property type="entry name" value="Ras"/>
    <property type="match status" value="1"/>
</dbReference>
<evidence type="ECO:0000313" key="3">
    <source>
        <dbReference type="Proteomes" id="UP000623129"/>
    </source>
</evidence>
<protein>
    <submittedName>
        <fullName evidence="2">Septum-promoting GTP-binding protein 1-like protein</fullName>
    </submittedName>
</protein>
<dbReference type="InterPro" id="IPR027417">
    <property type="entry name" value="P-loop_NTPase"/>
</dbReference>
<dbReference type="EMBL" id="SWLB01000011">
    <property type="protein sequence ID" value="KAF3332947.1"/>
    <property type="molecule type" value="Genomic_DNA"/>
</dbReference>
<proteinExistence type="predicted"/>
<accession>A0A833R7I7</accession>
<comment type="caution">
    <text evidence="2">The sequence shown here is derived from an EMBL/GenBank/DDBJ whole genome shotgun (WGS) entry which is preliminary data.</text>
</comment>
<sequence>MTRLMSRAQPSAARSDIRFVRLLVEKFVNIWLARVFSCGRPCRRHRITKGDDLPIIRDVGSDEEKLGIENDTLSNLVPLKVTLLGDHQIGKTTFMNKYVGEEKRCKGMQLAGSNIKNKTMVVRDVRISFSIWDAGGNGRVVDVAEACKDAMAIILMFDLTRRCTLNKLVYEILAPVLILIGTKFDDFAMLPPQMQRMIVQQARTYAKAMKATLFFSSAKYDINVNRIFKLIAAKLFNLPWTVERNLNVGEPIVDF</sequence>
<dbReference type="SMART" id="SM00175">
    <property type="entry name" value="RAB"/>
    <property type="match status" value="1"/>
</dbReference>
<dbReference type="Proteomes" id="UP000623129">
    <property type="component" value="Unassembled WGS sequence"/>
</dbReference>
<dbReference type="PANTHER" id="PTHR47978">
    <property type="match status" value="1"/>
</dbReference>
<keyword evidence="3" id="KW-1185">Reference proteome</keyword>
<dbReference type="SUPFAM" id="SSF52540">
    <property type="entry name" value="P-loop containing nucleoside triphosphate hydrolases"/>
    <property type="match status" value="1"/>
</dbReference>
<keyword evidence="1" id="KW-0547">Nucleotide-binding</keyword>
<dbReference type="InterPro" id="IPR001806">
    <property type="entry name" value="Small_GTPase"/>
</dbReference>
<dbReference type="GO" id="GO:0003924">
    <property type="term" value="F:GTPase activity"/>
    <property type="evidence" value="ECO:0007669"/>
    <property type="project" value="InterPro"/>
</dbReference>
<evidence type="ECO:0000256" key="1">
    <source>
        <dbReference type="ARBA" id="ARBA00022741"/>
    </source>
</evidence>
<dbReference type="OrthoDB" id="6585768at2759"/>